<dbReference type="OrthoDB" id="3267335at2759"/>
<gene>
    <name evidence="2" type="ORF">Moror_89</name>
</gene>
<evidence type="ECO:0000256" key="1">
    <source>
        <dbReference type="SAM" id="MobiDB-lite"/>
    </source>
</evidence>
<sequence>MVLAHQSSFYRLDIRVLFVLYLIFGQLQCCWAGQIFTDGLAIINSPQIGNPGHAGSNLPISIDISGNGKLAPDATSSVSSSPTHYRSLDIYLVSAETAMNFTVSSGPTIFTQEGGTVRHIDWQIPKCIPEGAYNLTFYESSYIDGQPYFIITPISIPIDNPSPSGVPCTEGTNEFLGQPQASSPPLQSPFGQGQGTQSSGMVTSYTGNTPTATGPPVITITLSASGGLPFPFPPQVTITQTAVTILVSEVVSRTTITSLAGTSTLTFVETTTVLSTVNPTGDGGDLSGAIPVNAGNVNRVYFWFLLTPFIMTWL</sequence>
<name>V2Z2Z6_MONRO</name>
<dbReference type="AlphaFoldDB" id="V2Z2Z6"/>
<comment type="caution">
    <text evidence="2">The sequence shown here is derived from an EMBL/GenBank/DDBJ whole genome shotgun (WGS) entry which is preliminary data.</text>
</comment>
<dbReference type="KEGG" id="mrr:Moror_89"/>
<dbReference type="STRING" id="1381753.V2Z2Z6"/>
<dbReference type="Proteomes" id="UP000017559">
    <property type="component" value="Unassembled WGS sequence"/>
</dbReference>
<evidence type="ECO:0000313" key="3">
    <source>
        <dbReference type="Proteomes" id="UP000017559"/>
    </source>
</evidence>
<dbReference type="EMBL" id="AWSO01000002">
    <property type="protein sequence ID" value="ESK98339.1"/>
    <property type="molecule type" value="Genomic_DNA"/>
</dbReference>
<evidence type="ECO:0000313" key="2">
    <source>
        <dbReference type="EMBL" id="ESK98339.1"/>
    </source>
</evidence>
<protein>
    <submittedName>
        <fullName evidence="2">Uncharacterized protein</fullName>
    </submittedName>
</protein>
<keyword evidence="3" id="KW-1185">Reference proteome</keyword>
<dbReference type="HOGENOM" id="CLU_059778_0_0_1"/>
<feature type="compositionally biased region" description="Polar residues" evidence="1">
    <location>
        <begin position="195"/>
        <end position="207"/>
    </location>
</feature>
<feature type="compositionally biased region" description="Low complexity" evidence="1">
    <location>
        <begin position="178"/>
        <end position="189"/>
    </location>
</feature>
<organism evidence="2 3">
    <name type="scientific">Moniliophthora roreri (strain MCA 2997)</name>
    <name type="common">Cocoa frosty pod rot fungus</name>
    <name type="synonym">Crinipellis roreri</name>
    <dbReference type="NCBI Taxonomy" id="1381753"/>
    <lineage>
        <taxon>Eukaryota</taxon>
        <taxon>Fungi</taxon>
        <taxon>Dikarya</taxon>
        <taxon>Basidiomycota</taxon>
        <taxon>Agaricomycotina</taxon>
        <taxon>Agaricomycetes</taxon>
        <taxon>Agaricomycetidae</taxon>
        <taxon>Agaricales</taxon>
        <taxon>Marasmiineae</taxon>
        <taxon>Marasmiaceae</taxon>
        <taxon>Moniliophthora</taxon>
    </lineage>
</organism>
<feature type="region of interest" description="Disordered" evidence="1">
    <location>
        <begin position="178"/>
        <end position="207"/>
    </location>
</feature>
<proteinExistence type="predicted"/>
<reference evidence="2 3" key="1">
    <citation type="journal article" date="2014" name="BMC Genomics">
        <title>Genome and secretome analysis of the hemibiotrophic fungal pathogen, Moniliophthora roreri, which causes frosty pod rot disease of cacao: mechanisms of the biotrophic and necrotrophic phases.</title>
        <authorList>
            <person name="Meinhardt L.W."/>
            <person name="Costa G.G.L."/>
            <person name="Thomazella D.P.T."/>
            <person name="Teixeira P.J.P.L."/>
            <person name="Carazzolle M.F."/>
            <person name="Schuster S.C."/>
            <person name="Carlson J.E."/>
            <person name="Guiltinan M.J."/>
            <person name="Mieczkowski P."/>
            <person name="Farmer A."/>
            <person name="Ramaraj T."/>
            <person name="Crozier J."/>
            <person name="Davis R.E."/>
            <person name="Shao J."/>
            <person name="Melnick R.L."/>
            <person name="Pereira G.A.G."/>
            <person name="Bailey B.A."/>
        </authorList>
    </citation>
    <scope>NUCLEOTIDE SEQUENCE [LARGE SCALE GENOMIC DNA]</scope>
    <source>
        <strain evidence="2 3">MCA 2997</strain>
    </source>
</reference>
<accession>V2Z2Z6</accession>